<dbReference type="InterPro" id="IPR006379">
    <property type="entry name" value="HAD-SF_hydro_IIB"/>
</dbReference>
<dbReference type="PANTHER" id="PTHR43768:SF3">
    <property type="entry name" value="TREHALOSE 6-PHOSPHATE PHOSPHATASE"/>
    <property type="match status" value="1"/>
</dbReference>
<dbReference type="UniPathway" id="UPA00299"/>
<evidence type="ECO:0000256" key="1">
    <source>
        <dbReference type="ARBA" id="ARBA00005199"/>
    </source>
</evidence>
<sequence>MHTPQHIIEICQQQQRQLNLFLDLDGTLADFQLDPQHSFIPTSTLNTLAELLQLGIPVSVVTGRSIEMARQLLQQLPLPIAELHGLQIWWNSTKKLQLDLSHINYKQLRADLSQACRAYPNLRIEDKQFSVALHYREYPELAPVAQQIMAVLQVRYPQLKLKQGKCVVELLPQQASKGFAISRLLEAMPENSTFPIFIGDDVTDEDGFAVVNQHQGLSIKVGEGETQAHYRLANTQAVAELLHLIKIHCETGAMTIKRGCEGKNVKANRVIQSGQFTES</sequence>
<proteinExistence type="inferred from homology"/>
<dbReference type="GO" id="GO:0005992">
    <property type="term" value="P:trehalose biosynthetic process"/>
    <property type="evidence" value="ECO:0007669"/>
    <property type="project" value="UniProtKB-UniPathway"/>
</dbReference>
<dbReference type="InterPro" id="IPR023214">
    <property type="entry name" value="HAD_sf"/>
</dbReference>
<comment type="function">
    <text evidence="4">Removes the phosphate from trehalose 6-phosphate to produce free trehalose.</text>
</comment>
<name>A0A6C0YQI3_9GAMM</name>
<evidence type="ECO:0000256" key="4">
    <source>
        <dbReference type="RuleBase" id="RU361117"/>
    </source>
</evidence>
<dbReference type="Gene3D" id="3.30.70.1020">
    <property type="entry name" value="Trehalose-6-phosphate phosphatase related protein, domain 2"/>
    <property type="match status" value="1"/>
</dbReference>
<dbReference type="NCBIfam" id="TIGR01484">
    <property type="entry name" value="HAD-SF-IIB"/>
    <property type="match status" value="1"/>
</dbReference>
<gene>
    <name evidence="5" type="primary">otsB</name>
    <name evidence="5" type="ORF">FSC09_11580</name>
</gene>
<dbReference type="EMBL" id="CP044455">
    <property type="protein sequence ID" value="QIC71663.1"/>
    <property type="molecule type" value="Genomic_DNA"/>
</dbReference>
<evidence type="ECO:0000313" key="5">
    <source>
        <dbReference type="EMBL" id="QIC71663.1"/>
    </source>
</evidence>
<evidence type="ECO:0000256" key="3">
    <source>
        <dbReference type="ARBA" id="ARBA00022801"/>
    </source>
</evidence>
<keyword evidence="3 4" id="KW-0378">Hydrolase</keyword>
<dbReference type="InterPro" id="IPR044651">
    <property type="entry name" value="OTSB-like"/>
</dbReference>
<dbReference type="GO" id="GO:0004805">
    <property type="term" value="F:trehalose-phosphatase activity"/>
    <property type="evidence" value="ECO:0007669"/>
    <property type="project" value="UniProtKB-EC"/>
</dbReference>
<dbReference type="AlphaFoldDB" id="A0A6C0YQI3"/>
<evidence type="ECO:0000313" key="6">
    <source>
        <dbReference type="Proteomes" id="UP000503440"/>
    </source>
</evidence>
<evidence type="ECO:0000256" key="2">
    <source>
        <dbReference type="ARBA" id="ARBA00008770"/>
    </source>
</evidence>
<dbReference type="Gene3D" id="3.40.50.1000">
    <property type="entry name" value="HAD superfamily/HAD-like"/>
    <property type="match status" value="1"/>
</dbReference>
<comment type="similarity">
    <text evidence="2 4">Belongs to the trehalose phosphatase family.</text>
</comment>
<dbReference type="Pfam" id="PF02358">
    <property type="entry name" value="Trehalose_PPase"/>
    <property type="match status" value="1"/>
</dbReference>
<dbReference type="PANTHER" id="PTHR43768">
    <property type="entry name" value="TREHALOSE 6-PHOSPHATE PHOSPHATASE"/>
    <property type="match status" value="1"/>
</dbReference>
<dbReference type="NCBIfam" id="TIGR00685">
    <property type="entry name" value="T6PP"/>
    <property type="match status" value="1"/>
</dbReference>
<dbReference type="RefSeq" id="WP_127800809.1">
    <property type="nucleotide sequence ID" value="NZ_CP044018.1"/>
</dbReference>
<dbReference type="CDD" id="cd01627">
    <property type="entry name" value="HAD_TPP"/>
    <property type="match status" value="1"/>
</dbReference>
<dbReference type="SUPFAM" id="SSF56784">
    <property type="entry name" value="HAD-like"/>
    <property type="match status" value="1"/>
</dbReference>
<dbReference type="EC" id="3.1.3.12" evidence="4"/>
<dbReference type="InterPro" id="IPR003337">
    <property type="entry name" value="Trehalose_PPase"/>
</dbReference>
<keyword evidence="4" id="KW-0479">Metal-binding</keyword>
<protein>
    <recommendedName>
        <fullName evidence="4">Trehalose 6-phosphate phosphatase</fullName>
        <ecNumber evidence="4">3.1.3.12</ecNumber>
    </recommendedName>
</protein>
<comment type="catalytic activity">
    <reaction evidence="4">
        <text>alpha,alpha-trehalose 6-phosphate + H2O = alpha,alpha-trehalose + phosphate</text>
        <dbReference type="Rhea" id="RHEA:23420"/>
        <dbReference type="ChEBI" id="CHEBI:15377"/>
        <dbReference type="ChEBI" id="CHEBI:16551"/>
        <dbReference type="ChEBI" id="CHEBI:43474"/>
        <dbReference type="ChEBI" id="CHEBI:58429"/>
        <dbReference type="EC" id="3.1.3.12"/>
    </reaction>
</comment>
<dbReference type="Proteomes" id="UP000503440">
    <property type="component" value="Chromosome"/>
</dbReference>
<keyword evidence="4" id="KW-0460">Magnesium</keyword>
<accession>A0A6C0YQI3</accession>
<comment type="cofactor">
    <cofactor evidence="4">
        <name>Mg(2+)</name>
        <dbReference type="ChEBI" id="CHEBI:18420"/>
    </cofactor>
</comment>
<reference evidence="5 6" key="1">
    <citation type="submission" date="2019-09" db="EMBL/GenBank/DDBJ databases">
        <title>Non-baumannii Acinetobacter spp. carrying blaNDM-1 isolated in China.</title>
        <authorList>
            <person name="Cui C."/>
            <person name="Chen C."/>
            <person name="Sun J."/>
            <person name="Liu Y."/>
        </authorList>
    </citation>
    <scope>NUCLEOTIDE SEQUENCE [LARGE SCALE GENOMIC DNA]</scope>
    <source>
        <strain evidence="5 6">B18</strain>
    </source>
</reference>
<dbReference type="GO" id="GO:0000287">
    <property type="term" value="F:magnesium ion binding"/>
    <property type="evidence" value="ECO:0007669"/>
    <property type="project" value="UniProtKB-ARBA"/>
</dbReference>
<dbReference type="InterPro" id="IPR036412">
    <property type="entry name" value="HAD-like_sf"/>
</dbReference>
<comment type="pathway">
    <text evidence="1 4">Glycan biosynthesis; trehalose biosynthesis.</text>
</comment>
<organism evidence="5 6">
    <name type="scientific">Acinetobacter indicus</name>
    <dbReference type="NCBI Taxonomy" id="756892"/>
    <lineage>
        <taxon>Bacteria</taxon>
        <taxon>Pseudomonadati</taxon>
        <taxon>Pseudomonadota</taxon>
        <taxon>Gammaproteobacteria</taxon>
        <taxon>Moraxellales</taxon>
        <taxon>Moraxellaceae</taxon>
        <taxon>Acinetobacter</taxon>
    </lineage>
</organism>